<keyword evidence="2" id="KW-0472">Membrane</keyword>
<feature type="chain" id="PRO_5029881936" evidence="3">
    <location>
        <begin position="19"/>
        <end position="179"/>
    </location>
</feature>
<dbReference type="AlphaFoldDB" id="A0A7J8CI96"/>
<dbReference type="SUPFAM" id="SSF58069">
    <property type="entry name" value="Virus ectodomain"/>
    <property type="match status" value="1"/>
</dbReference>
<feature type="signal peptide" evidence="3">
    <location>
        <begin position="1"/>
        <end position="18"/>
    </location>
</feature>
<keyword evidence="3" id="KW-0732">Signal</keyword>
<evidence type="ECO:0000256" key="3">
    <source>
        <dbReference type="SAM" id="SignalP"/>
    </source>
</evidence>
<evidence type="ECO:0000313" key="4">
    <source>
        <dbReference type="EMBL" id="KAF6410566.1"/>
    </source>
</evidence>
<reference evidence="4 5" key="1">
    <citation type="journal article" date="2020" name="Nature">
        <title>Six reference-quality genomes reveal evolution of bat adaptations.</title>
        <authorList>
            <person name="Jebb D."/>
            <person name="Huang Z."/>
            <person name="Pippel M."/>
            <person name="Hughes G.M."/>
            <person name="Lavrichenko K."/>
            <person name="Devanna P."/>
            <person name="Winkler S."/>
            <person name="Jermiin L.S."/>
            <person name="Skirmuntt E.C."/>
            <person name="Katzourakis A."/>
            <person name="Burkitt-Gray L."/>
            <person name="Ray D.A."/>
            <person name="Sullivan K.A.M."/>
            <person name="Roscito J.G."/>
            <person name="Kirilenko B.M."/>
            <person name="Davalos L.M."/>
            <person name="Corthals A.P."/>
            <person name="Power M.L."/>
            <person name="Jones G."/>
            <person name="Ransome R.D."/>
            <person name="Dechmann D.K.N."/>
            <person name="Locatelli A.G."/>
            <person name="Puechmaille S.J."/>
            <person name="Fedrigo O."/>
            <person name="Jarvis E.D."/>
            <person name="Hiller M."/>
            <person name="Vernes S.C."/>
            <person name="Myers E.W."/>
            <person name="Teeling E.C."/>
        </authorList>
    </citation>
    <scope>NUCLEOTIDE SEQUENCE [LARGE SCALE GENOMIC DNA]</scope>
    <source>
        <strain evidence="4">MRouAeg1</strain>
        <tissue evidence="4">Muscle</tissue>
    </source>
</reference>
<accession>A0A7J8CI96</accession>
<keyword evidence="5" id="KW-1185">Reference proteome</keyword>
<dbReference type="Gene3D" id="1.10.287.210">
    <property type="match status" value="1"/>
</dbReference>
<keyword evidence="2" id="KW-1133">Transmembrane helix</keyword>
<name>A0A7J8CI96_ROUAE</name>
<feature type="transmembrane region" description="Helical" evidence="2">
    <location>
        <begin position="125"/>
        <end position="150"/>
    </location>
</feature>
<comment type="caution">
    <text evidence="4">The sequence shown here is derived from an EMBL/GenBank/DDBJ whole genome shotgun (WGS) entry which is preliminary data.</text>
</comment>
<keyword evidence="2" id="KW-0812">Transmembrane</keyword>
<keyword evidence="1" id="KW-1015">Disulfide bond</keyword>
<evidence type="ECO:0000313" key="5">
    <source>
        <dbReference type="Proteomes" id="UP000593571"/>
    </source>
</evidence>
<dbReference type="Proteomes" id="UP000593571">
    <property type="component" value="Unassembled WGS sequence"/>
</dbReference>
<dbReference type="PANTHER" id="PTHR10424:SF73">
    <property type="entry name" value="ENDOGENOUS RETROVIRUS GROUP FC1 ENV POLYPROTEIN-RELATED"/>
    <property type="match status" value="1"/>
</dbReference>
<evidence type="ECO:0000256" key="1">
    <source>
        <dbReference type="ARBA" id="ARBA00023157"/>
    </source>
</evidence>
<dbReference type="PANTHER" id="PTHR10424">
    <property type="entry name" value="VIRAL ENVELOPE PROTEIN"/>
    <property type="match status" value="1"/>
</dbReference>
<organism evidence="4 5">
    <name type="scientific">Rousettus aegyptiacus</name>
    <name type="common">Egyptian fruit bat</name>
    <name type="synonym">Pteropus aegyptiacus</name>
    <dbReference type="NCBI Taxonomy" id="9407"/>
    <lineage>
        <taxon>Eukaryota</taxon>
        <taxon>Metazoa</taxon>
        <taxon>Chordata</taxon>
        <taxon>Craniata</taxon>
        <taxon>Vertebrata</taxon>
        <taxon>Euteleostomi</taxon>
        <taxon>Mammalia</taxon>
        <taxon>Eutheria</taxon>
        <taxon>Laurasiatheria</taxon>
        <taxon>Chiroptera</taxon>
        <taxon>Yinpterochiroptera</taxon>
        <taxon>Pteropodoidea</taxon>
        <taxon>Pteropodidae</taxon>
        <taxon>Rousettinae</taxon>
        <taxon>Rousettus</taxon>
    </lineage>
</organism>
<dbReference type="EMBL" id="JACASE010000014">
    <property type="protein sequence ID" value="KAF6410566.1"/>
    <property type="molecule type" value="Genomic_DNA"/>
</dbReference>
<evidence type="ECO:0000256" key="2">
    <source>
        <dbReference type="SAM" id="Phobius"/>
    </source>
</evidence>
<gene>
    <name evidence="4" type="ORF">HJG63_009077</name>
</gene>
<sequence length="179" mass="19482">MSLTASLVAMGLSARALANSITQTRDLTSCLQLVIDASAESLAFLQKPITSLAQVTLQNHQALDLLTAEKGGTCLFLKEECCYHVNESGLVETRVAALHKLSAELHQQKFSNDAISSWRSSMFSLFAPFLGPLLIICILLLLTPCFIEFLKIRFCEISSRHPPNAAPAVWPLPARSPTG</sequence>
<dbReference type="InterPro" id="IPR018154">
    <property type="entry name" value="TLV/ENV_coat_polyprotein"/>
</dbReference>
<proteinExistence type="predicted"/>
<dbReference type="Pfam" id="PF00429">
    <property type="entry name" value="TLV_coat"/>
    <property type="match status" value="1"/>
</dbReference>
<protein>
    <submittedName>
        <fullName evidence="4">Uncharacterized protein</fullName>
    </submittedName>
</protein>